<keyword evidence="7 9" id="KW-0675">Receptor</keyword>
<evidence type="ECO:0000256" key="6">
    <source>
        <dbReference type="ARBA" id="ARBA00023136"/>
    </source>
</evidence>
<protein>
    <submittedName>
        <fullName evidence="13">Pyroglutamylated RFamide peptide receptor-like</fullName>
    </submittedName>
</protein>
<evidence type="ECO:0000256" key="9">
    <source>
        <dbReference type="RuleBase" id="RU000688"/>
    </source>
</evidence>
<gene>
    <name evidence="13" type="primary">LOC100378880</name>
</gene>
<feature type="transmembrane region" description="Helical" evidence="10">
    <location>
        <begin position="224"/>
        <end position="245"/>
    </location>
</feature>
<dbReference type="InterPro" id="IPR000611">
    <property type="entry name" value="NPY_rcpt"/>
</dbReference>
<feature type="domain" description="G-protein coupled receptors family 1 profile" evidence="11">
    <location>
        <begin position="73"/>
        <end position="336"/>
    </location>
</feature>
<dbReference type="Pfam" id="PF00001">
    <property type="entry name" value="7tm_1"/>
    <property type="match status" value="1"/>
</dbReference>
<dbReference type="Proteomes" id="UP000694865">
    <property type="component" value="Unplaced"/>
</dbReference>
<evidence type="ECO:0000259" key="11">
    <source>
        <dbReference type="PROSITE" id="PS50262"/>
    </source>
</evidence>
<dbReference type="PRINTS" id="PR00237">
    <property type="entry name" value="GPCRRHODOPSN"/>
</dbReference>
<dbReference type="InterPro" id="IPR017452">
    <property type="entry name" value="GPCR_Rhodpsn_7TM"/>
</dbReference>
<evidence type="ECO:0000256" key="1">
    <source>
        <dbReference type="ARBA" id="ARBA00004141"/>
    </source>
</evidence>
<comment type="similarity">
    <text evidence="2 9">Belongs to the G-protein coupled receptor 1 family.</text>
</comment>
<proteinExistence type="inferred from homology"/>
<feature type="transmembrane region" description="Helical" evidence="10">
    <location>
        <begin position="131"/>
        <end position="152"/>
    </location>
</feature>
<keyword evidence="8 9" id="KW-0807">Transducer</keyword>
<dbReference type="InterPro" id="IPR000276">
    <property type="entry name" value="GPCR_Rhodpsn"/>
</dbReference>
<organism evidence="12 13">
    <name type="scientific">Saccoglossus kowalevskii</name>
    <name type="common">Acorn worm</name>
    <dbReference type="NCBI Taxonomy" id="10224"/>
    <lineage>
        <taxon>Eukaryota</taxon>
        <taxon>Metazoa</taxon>
        <taxon>Hemichordata</taxon>
        <taxon>Enteropneusta</taxon>
        <taxon>Harrimaniidae</taxon>
        <taxon>Saccoglossus</taxon>
    </lineage>
</organism>
<dbReference type="PRINTS" id="PR01012">
    <property type="entry name" value="NRPEPTIDEYR"/>
</dbReference>
<reference evidence="13" key="1">
    <citation type="submission" date="2025-08" db="UniProtKB">
        <authorList>
            <consortium name="RefSeq"/>
        </authorList>
    </citation>
    <scope>IDENTIFICATION</scope>
    <source>
        <tissue evidence="13">Testes</tissue>
    </source>
</reference>
<dbReference type="PROSITE" id="PS00237">
    <property type="entry name" value="G_PROTEIN_RECEP_F1_1"/>
    <property type="match status" value="1"/>
</dbReference>
<dbReference type="Gene3D" id="1.20.1070.10">
    <property type="entry name" value="Rhodopsin 7-helix transmembrane proteins"/>
    <property type="match status" value="1"/>
</dbReference>
<feature type="transmembrane region" description="Helical" evidence="10">
    <location>
        <begin position="57"/>
        <end position="82"/>
    </location>
</feature>
<evidence type="ECO:0000256" key="8">
    <source>
        <dbReference type="ARBA" id="ARBA00023224"/>
    </source>
</evidence>
<evidence type="ECO:0000313" key="13">
    <source>
        <dbReference type="RefSeq" id="XP_002738569.1"/>
    </source>
</evidence>
<evidence type="ECO:0000256" key="5">
    <source>
        <dbReference type="ARBA" id="ARBA00023040"/>
    </source>
</evidence>
<evidence type="ECO:0000256" key="7">
    <source>
        <dbReference type="ARBA" id="ARBA00023170"/>
    </source>
</evidence>
<dbReference type="SUPFAM" id="SSF81321">
    <property type="entry name" value="Family A G protein-coupled receptor-like"/>
    <property type="match status" value="1"/>
</dbReference>
<sequence length="381" mass="43643">MENDEYDDVFAGQFGFNLTLIHKLLAELNLTSIRDFVDHFELEFPTVLHELSPYSKIALGIFYSLVFLLAVIGNTLVIMAVVSNKTMHTVTNVFIVSLAISNFMIAVFCIPFTFIEAITAEWVLGTVMCKILPYITTVSVTSNILTLTCIAINRYYAVCFPLQNKVKMTSGRAILMAAFIWVVAMIAMSPQLFVLQTNVITDVIWDREYTICTEVWPNQQQKKMFTFFIVGTFYILQIGVMIGLYSRIGHRLWARNAVGPSQILPEYLAASMRRKRRATLMLILVVVLFAVCWAPFHIVSVIREFPPLPDNETNRLMLAIVQLVAFCDSCINPFIYAFLNESFRRRFISSLRCKKRQRKKILVQAQKQVYTKNIYIAESII</sequence>
<evidence type="ECO:0000256" key="2">
    <source>
        <dbReference type="ARBA" id="ARBA00010663"/>
    </source>
</evidence>
<dbReference type="PANTHER" id="PTHR45695:SF20">
    <property type="entry name" value="PYROGLUTAMYLATED RFAMIDE PEPTIDE RECEPTOR"/>
    <property type="match status" value="1"/>
</dbReference>
<keyword evidence="6 10" id="KW-0472">Membrane</keyword>
<comment type="subcellular location">
    <subcellularLocation>
        <location evidence="1">Membrane</location>
        <topology evidence="1">Multi-pass membrane protein</topology>
    </subcellularLocation>
</comment>
<dbReference type="RefSeq" id="XP_002738569.1">
    <property type="nucleotide sequence ID" value="XM_002738523.1"/>
</dbReference>
<keyword evidence="12" id="KW-1185">Reference proteome</keyword>
<evidence type="ECO:0000313" key="12">
    <source>
        <dbReference type="Proteomes" id="UP000694865"/>
    </source>
</evidence>
<evidence type="ECO:0000256" key="10">
    <source>
        <dbReference type="SAM" id="Phobius"/>
    </source>
</evidence>
<dbReference type="GeneID" id="100378880"/>
<evidence type="ECO:0000256" key="4">
    <source>
        <dbReference type="ARBA" id="ARBA00022989"/>
    </source>
</evidence>
<keyword evidence="5 9" id="KW-0297">G-protein coupled receptor</keyword>
<name>A0ABM0GW10_SACKO</name>
<dbReference type="PROSITE" id="PS50262">
    <property type="entry name" value="G_PROTEIN_RECEP_F1_2"/>
    <property type="match status" value="1"/>
</dbReference>
<accession>A0ABM0GW10</accession>
<feature type="transmembrane region" description="Helical" evidence="10">
    <location>
        <begin position="316"/>
        <end position="339"/>
    </location>
</feature>
<keyword evidence="3 9" id="KW-0812">Transmembrane</keyword>
<feature type="transmembrane region" description="Helical" evidence="10">
    <location>
        <begin position="94"/>
        <end position="119"/>
    </location>
</feature>
<feature type="transmembrane region" description="Helical" evidence="10">
    <location>
        <begin position="278"/>
        <end position="296"/>
    </location>
</feature>
<dbReference type="PANTHER" id="PTHR45695">
    <property type="entry name" value="LEUCOKININ RECEPTOR-RELATED"/>
    <property type="match status" value="1"/>
</dbReference>
<evidence type="ECO:0000256" key="3">
    <source>
        <dbReference type="ARBA" id="ARBA00022692"/>
    </source>
</evidence>
<feature type="transmembrane region" description="Helical" evidence="10">
    <location>
        <begin position="173"/>
        <end position="193"/>
    </location>
</feature>
<keyword evidence="4 10" id="KW-1133">Transmembrane helix</keyword>